<dbReference type="AlphaFoldDB" id="A0A9X3BAH8"/>
<name>A0A9X3BAH8_9HYPH</name>
<evidence type="ECO:0000256" key="1">
    <source>
        <dbReference type="ARBA" id="ARBA00037999"/>
    </source>
</evidence>
<dbReference type="GO" id="GO:0008483">
    <property type="term" value="F:transaminase activity"/>
    <property type="evidence" value="ECO:0007669"/>
    <property type="project" value="UniProtKB-KW"/>
</dbReference>
<gene>
    <name evidence="3" type="ORF">NYR54_17505</name>
</gene>
<sequence length="415" mass="47092">MFLTPKQIIYPMRYLRPLLEKGNGAEELFTARLSDFLGGGVHIIPLGRARAGIHLAAKFARLRTGGRNRVAMLPHTIPDVINMVRFAGCEPVFIDTLENSTNIDIDHLGEILDESVCCVLITHYHVNQARLDDIRELCRQRNVLLFDDCAIALEGDYAGLRMGSTTDASIFSMSGFKSLNYVWGGALATRREDMAAFMREELARYPVLTPKQYKEHMLAVLKYDIATRPVVFPLITFPTIKRKMRAFSGQEALSFVRRETEKIEDTVLSRPRPGVLKELARKLDGVSKRLAHRRAIAAIYDQFLADHRVAPETSDEVRAGSCFTYYPILVDPERRDRIYRKMIDHNYHIGLSLYPNVHELEAFSRMPGRSINISKLVRSMISLPTHPKVTRGYALKLASMLSKIAYSFAPAMMFV</sequence>
<evidence type="ECO:0000313" key="3">
    <source>
        <dbReference type="EMBL" id="MCT8992061.1"/>
    </source>
</evidence>
<dbReference type="InterPro" id="IPR015421">
    <property type="entry name" value="PyrdxlP-dep_Trfase_major"/>
</dbReference>
<dbReference type="SUPFAM" id="SSF53383">
    <property type="entry name" value="PLP-dependent transferases"/>
    <property type="match status" value="1"/>
</dbReference>
<organism evidence="3 4">
    <name type="scientific">Chelativorans petroleitrophicus</name>
    <dbReference type="NCBI Taxonomy" id="2975484"/>
    <lineage>
        <taxon>Bacteria</taxon>
        <taxon>Pseudomonadati</taxon>
        <taxon>Pseudomonadota</taxon>
        <taxon>Alphaproteobacteria</taxon>
        <taxon>Hyphomicrobiales</taxon>
        <taxon>Phyllobacteriaceae</taxon>
        <taxon>Chelativorans</taxon>
    </lineage>
</organism>
<accession>A0A9X3BAH8</accession>
<dbReference type="Proteomes" id="UP001149009">
    <property type="component" value="Unassembled WGS sequence"/>
</dbReference>
<keyword evidence="4" id="KW-1185">Reference proteome</keyword>
<keyword evidence="3" id="KW-0808">Transferase</keyword>
<comment type="caution">
    <text evidence="3">The sequence shown here is derived from an EMBL/GenBank/DDBJ whole genome shotgun (WGS) entry which is preliminary data.</text>
</comment>
<dbReference type="Gene3D" id="3.90.1150.10">
    <property type="entry name" value="Aspartate Aminotransferase, domain 1"/>
    <property type="match status" value="1"/>
</dbReference>
<dbReference type="InterPro" id="IPR015424">
    <property type="entry name" value="PyrdxlP-dep_Trfase"/>
</dbReference>
<dbReference type="PANTHER" id="PTHR30244:SF34">
    <property type="entry name" value="DTDP-4-AMINO-4,6-DIDEOXYGALACTOSE TRANSAMINASE"/>
    <property type="match status" value="1"/>
</dbReference>
<dbReference type="GO" id="GO:0000271">
    <property type="term" value="P:polysaccharide biosynthetic process"/>
    <property type="evidence" value="ECO:0007669"/>
    <property type="project" value="TreeGrafter"/>
</dbReference>
<dbReference type="InterPro" id="IPR015422">
    <property type="entry name" value="PyrdxlP-dep_Trfase_small"/>
</dbReference>
<comment type="similarity">
    <text evidence="1 2">Belongs to the DegT/DnrJ/EryC1 family.</text>
</comment>
<dbReference type="EMBL" id="JAODNV010000024">
    <property type="protein sequence ID" value="MCT8992061.1"/>
    <property type="molecule type" value="Genomic_DNA"/>
</dbReference>
<keyword evidence="3" id="KW-0032">Aminotransferase</keyword>
<dbReference type="InterPro" id="IPR000653">
    <property type="entry name" value="DegT/StrS_aminotransferase"/>
</dbReference>
<dbReference type="Pfam" id="PF01041">
    <property type="entry name" value="DegT_DnrJ_EryC1"/>
    <property type="match status" value="2"/>
</dbReference>
<protein>
    <submittedName>
        <fullName evidence="3">DegT/DnrJ/EryC1/StrS family aminotransferase</fullName>
    </submittedName>
</protein>
<keyword evidence="2" id="KW-0663">Pyridoxal phosphate</keyword>
<proteinExistence type="inferred from homology"/>
<dbReference type="RefSeq" id="WP_261517014.1">
    <property type="nucleotide sequence ID" value="NZ_JAODNV010000024.1"/>
</dbReference>
<reference evidence="3" key="1">
    <citation type="submission" date="2022-08" db="EMBL/GenBank/DDBJ databases">
        <title>Chelativorans sichuanense sp. nov., a paraffin oil-degrading bacterium isolated from a mixture of oil-based drill cuttings and paddy soil.</title>
        <authorList>
            <person name="Yu J."/>
            <person name="Liu H."/>
            <person name="Chen Q."/>
        </authorList>
    </citation>
    <scope>NUCLEOTIDE SEQUENCE</scope>
    <source>
        <strain evidence="3">SCAU 2101</strain>
    </source>
</reference>
<dbReference type="Gene3D" id="3.40.640.10">
    <property type="entry name" value="Type I PLP-dependent aspartate aminotransferase-like (Major domain)"/>
    <property type="match status" value="1"/>
</dbReference>
<evidence type="ECO:0000256" key="2">
    <source>
        <dbReference type="RuleBase" id="RU004508"/>
    </source>
</evidence>
<dbReference type="GO" id="GO:0030170">
    <property type="term" value="F:pyridoxal phosphate binding"/>
    <property type="evidence" value="ECO:0007669"/>
    <property type="project" value="TreeGrafter"/>
</dbReference>
<evidence type="ECO:0000313" key="4">
    <source>
        <dbReference type="Proteomes" id="UP001149009"/>
    </source>
</evidence>
<dbReference type="PANTHER" id="PTHR30244">
    <property type="entry name" value="TRANSAMINASE"/>
    <property type="match status" value="1"/>
</dbReference>